<evidence type="ECO:0000313" key="2">
    <source>
        <dbReference type="Proteomes" id="UP000595140"/>
    </source>
</evidence>
<dbReference type="AlphaFoldDB" id="A0A484KZ09"/>
<dbReference type="Proteomes" id="UP000595140">
    <property type="component" value="Unassembled WGS sequence"/>
</dbReference>
<name>A0A484KZ09_9ASTE</name>
<gene>
    <name evidence="1" type="ORF">CCAM_LOCUS11500</name>
</gene>
<dbReference type="EMBL" id="OOIL02000824">
    <property type="protein sequence ID" value="VFQ69724.1"/>
    <property type="molecule type" value="Genomic_DNA"/>
</dbReference>
<protein>
    <submittedName>
        <fullName evidence="1">Uncharacterized protein</fullName>
    </submittedName>
</protein>
<keyword evidence="2" id="KW-1185">Reference proteome</keyword>
<accession>A0A484KZ09</accession>
<reference evidence="1 2" key="1">
    <citation type="submission" date="2018-04" db="EMBL/GenBank/DDBJ databases">
        <authorList>
            <person name="Vogel A."/>
        </authorList>
    </citation>
    <scope>NUCLEOTIDE SEQUENCE [LARGE SCALE GENOMIC DNA]</scope>
</reference>
<proteinExistence type="predicted"/>
<organism evidence="1 2">
    <name type="scientific">Cuscuta campestris</name>
    <dbReference type="NCBI Taxonomy" id="132261"/>
    <lineage>
        <taxon>Eukaryota</taxon>
        <taxon>Viridiplantae</taxon>
        <taxon>Streptophyta</taxon>
        <taxon>Embryophyta</taxon>
        <taxon>Tracheophyta</taxon>
        <taxon>Spermatophyta</taxon>
        <taxon>Magnoliopsida</taxon>
        <taxon>eudicotyledons</taxon>
        <taxon>Gunneridae</taxon>
        <taxon>Pentapetalae</taxon>
        <taxon>asterids</taxon>
        <taxon>lamiids</taxon>
        <taxon>Solanales</taxon>
        <taxon>Convolvulaceae</taxon>
        <taxon>Cuscuteae</taxon>
        <taxon>Cuscuta</taxon>
        <taxon>Cuscuta subgen. Grammica</taxon>
        <taxon>Cuscuta sect. Cleistogrammica</taxon>
    </lineage>
</organism>
<evidence type="ECO:0000313" key="1">
    <source>
        <dbReference type="EMBL" id="VFQ69724.1"/>
    </source>
</evidence>
<sequence>MRCLPPPAESRLCFVHEIQTVNQNWGQQFQFCCLVAQKYVDLELVVPKMNWNWRTHFHSNQFHRNFNSQFNSSSVYQLDPYSFRFVPAIWPGGWERALAS</sequence>